<organism evidence="3 4">
    <name type="scientific">Chitinophaga filiformis</name>
    <name type="common">Myxococcus filiformis</name>
    <name type="synonym">Flexibacter filiformis</name>
    <dbReference type="NCBI Taxonomy" id="104663"/>
    <lineage>
        <taxon>Bacteria</taxon>
        <taxon>Pseudomonadati</taxon>
        <taxon>Bacteroidota</taxon>
        <taxon>Chitinophagia</taxon>
        <taxon>Chitinophagales</taxon>
        <taxon>Chitinophagaceae</taxon>
        <taxon>Chitinophaga</taxon>
    </lineage>
</organism>
<dbReference type="SUPFAM" id="SSF55961">
    <property type="entry name" value="Bet v1-like"/>
    <property type="match status" value="1"/>
</dbReference>
<reference evidence="3 4" key="1">
    <citation type="submission" date="2022-04" db="EMBL/GenBank/DDBJ databases">
        <title>The arsenic-methylating capacity of Chitinophaga filiformis YT5 during chitin decomposition.</title>
        <authorList>
            <person name="Chen G."/>
            <person name="Liang Y."/>
        </authorList>
    </citation>
    <scope>NUCLEOTIDE SEQUENCE [LARGE SCALE GENOMIC DNA]</scope>
    <source>
        <strain evidence="3 4">YT5</strain>
    </source>
</reference>
<evidence type="ECO:0000313" key="4">
    <source>
        <dbReference type="Proteomes" id="UP000830198"/>
    </source>
</evidence>
<dbReference type="Proteomes" id="UP000830198">
    <property type="component" value="Chromosome"/>
</dbReference>
<sequence>MKDYKKHFIIPAPPEDLYKALTNPSTIQLWSGEPAEMSTEPGTEFSLWEDSIVGMNLEFEEDKKIVQEWYFGEQEEASIVTIILHPNKKGTDVELRHTNIPDEAYDDIIEGWNNAYFGALIDFYTE</sequence>
<proteinExistence type="inferred from homology"/>
<dbReference type="Pfam" id="PF08327">
    <property type="entry name" value="AHSA1"/>
    <property type="match status" value="1"/>
</dbReference>
<accession>A0ABY4IBC2</accession>
<gene>
    <name evidence="3" type="ORF">MYF79_15125</name>
</gene>
<evidence type="ECO:0000313" key="3">
    <source>
        <dbReference type="EMBL" id="UPK72624.1"/>
    </source>
</evidence>
<dbReference type="Gene3D" id="3.30.530.20">
    <property type="match status" value="1"/>
</dbReference>
<protein>
    <submittedName>
        <fullName evidence="3">SRPBCC domain-containing protein</fullName>
    </submittedName>
</protein>
<evidence type="ECO:0000256" key="1">
    <source>
        <dbReference type="ARBA" id="ARBA00006817"/>
    </source>
</evidence>
<dbReference type="InterPro" id="IPR023393">
    <property type="entry name" value="START-like_dom_sf"/>
</dbReference>
<dbReference type="EMBL" id="CP095855">
    <property type="protein sequence ID" value="UPK72624.1"/>
    <property type="molecule type" value="Genomic_DNA"/>
</dbReference>
<dbReference type="RefSeq" id="WP_247814807.1">
    <property type="nucleotide sequence ID" value="NZ_CP095855.1"/>
</dbReference>
<feature type="domain" description="Activator of Hsp90 ATPase homologue 1/2-like C-terminal" evidence="2">
    <location>
        <begin position="12"/>
        <end position="116"/>
    </location>
</feature>
<name>A0ABY4IBC2_CHIFI</name>
<dbReference type="InterPro" id="IPR013538">
    <property type="entry name" value="ASHA1/2-like_C"/>
</dbReference>
<keyword evidence="4" id="KW-1185">Reference proteome</keyword>
<comment type="similarity">
    <text evidence="1">Belongs to the AHA1 family.</text>
</comment>
<evidence type="ECO:0000259" key="2">
    <source>
        <dbReference type="Pfam" id="PF08327"/>
    </source>
</evidence>